<dbReference type="PANTHER" id="PTHR33221">
    <property type="entry name" value="WINGED HELIX-TURN-HELIX TRANSCRIPTIONAL REGULATOR, RRF2 FAMILY"/>
    <property type="match status" value="1"/>
</dbReference>
<dbReference type="SUPFAM" id="SSF46785">
    <property type="entry name" value="Winged helix' DNA-binding domain"/>
    <property type="match status" value="1"/>
</dbReference>
<evidence type="ECO:0000313" key="4">
    <source>
        <dbReference type="Proteomes" id="UP000238565"/>
    </source>
</evidence>
<dbReference type="GO" id="GO:0005829">
    <property type="term" value="C:cytosol"/>
    <property type="evidence" value="ECO:0007669"/>
    <property type="project" value="TreeGrafter"/>
</dbReference>
<protein>
    <submittedName>
        <fullName evidence="1">Rrf2 family protein</fullName>
    </submittedName>
    <submittedName>
        <fullName evidence="2">Rrf2 family transcriptional regulator</fullName>
    </submittedName>
</protein>
<evidence type="ECO:0000313" key="2">
    <source>
        <dbReference type="EMBL" id="PPZ92526.1"/>
    </source>
</evidence>
<dbReference type="Proteomes" id="UP000095601">
    <property type="component" value="Unassembled WGS sequence"/>
</dbReference>
<dbReference type="Pfam" id="PF02082">
    <property type="entry name" value="Rrf2"/>
    <property type="match status" value="1"/>
</dbReference>
<dbReference type="Gene3D" id="1.10.10.10">
    <property type="entry name" value="Winged helix-like DNA-binding domain superfamily/Winged helix DNA-binding domain"/>
    <property type="match status" value="1"/>
</dbReference>
<evidence type="ECO:0000313" key="1">
    <source>
        <dbReference type="EMBL" id="OEL10784.1"/>
    </source>
</evidence>
<name>A0A1E5UCY4_9FLAO</name>
<dbReference type="InterPro" id="IPR036390">
    <property type="entry name" value="WH_DNA-bd_sf"/>
</dbReference>
<reference evidence="2 4" key="2">
    <citation type="submission" date="2018-02" db="EMBL/GenBank/DDBJ databases">
        <title>Draft genome sequence of bacterial isolates from marine environment.</title>
        <authorList>
            <person name="Singh S.K."/>
            <person name="Hill R."/>
            <person name="Major S."/>
            <person name="Cai H."/>
            <person name="Li Y."/>
        </authorList>
    </citation>
    <scope>NUCLEOTIDE SEQUENCE [LARGE SCALE GENOMIC DNA]</scope>
    <source>
        <strain evidence="2 4">IMET F</strain>
    </source>
</reference>
<dbReference type="EMBL" id="MKGI01000073">
    <property type="protein sequence ID" value="OEL10784.1"/>
    <property type="molecule type" value="Genomic_DNA"/>
</dbReference>
<dbReference type="KEGG" id="cnr:EB819_02230"/>
<dbReference type="InterPro" id="IPR000944">
    <property type="entry name" value="Tscrpt_reg_Rrf2"/>
</dbReference>
<accession>A0A1E5UCY4</accession>
<dbReference type="Proteomes" id="UP000238565">
    <property type="component" value="Unassembled WGS sequence"/>
</dbReference>
<dbReference type="AlphaFoldDB" id="A0A1E5UCY4"/>
<dbReference type="EMBL" id="PTPZ01000001">
    <property type="protein sequence ID" value="PPZ92526.1"/>
    <property type="molecule type" value="Genomic_DNA"/>
</dbReference>
<proteinExistence type="predicted"/>
<dbReference type="PANTHER" id="PTHR33221:SF2">
    <property type="entry name" value="TRANSCRIPTIONAL REGULATOR"/>
    <property type="match status" value="1"/>
</dbReference>
<dbReference type="RefSeq" id="WP_069799414.1">
    <property type="nucleotide sequence ID" value="NZ_CP034157.1"/>
</dbReference>
<comment type="caution">
    <text evidence="1">The sequence shown here is derived from an EMBL/GenBank/DDBJ whole genome shotgun (WGS) entry which is preliminary data.</text>
</comment>
<gene>
    <name evidence="1" type="ORF">BHF72_0157</name>
    <name evidence="2" type="ORF">C3729_00485</name>
</gene>
<dbReference type="GO" id="GO:0003700">
    <property type="term" value="F:DNA-binding transcription factor activity"/>
    <property type="evidence" value="ECO:0007669"/>
    <property type="project" value="TreeGrafter"/>
</dbReference>
<dbReference type="STRING" id="237258.SAMN04489756_11934"/>
<reference evidence="1 3" key="1">
    <citation type="submission" date="2016-09" db="EMBL/GenBank/DDBJ databases">
        <authorList>
            <person name="Capua I."/>
            <person name="De Benedictis P."/>
            <person name="Joannis T."/>
            <person name="Lombin L.H."/>
            <person name="Cattoli G."/>
        </authorList>
    </citation>
    <scope>NUCLEOTIDE SEQUENCE [LARGE SCALE GENOMIC DNA]</scope>
    <source>
        <strain evidence="1 3">NRS-1</strain>
    </source>
</reference>
<sequence length="144" mass="15841">MFSKACEYAIKSVIYIAQEALAGKKTNVKQIAEATNAPEAFVAKILQPLSKKGILTSNKGKQGGFSVELDKIDKIKLIEIVLATDGPDILTRCAFGLEKCTSEKPCPFHDKFKGIREELRDSLSEISVYDMALKTEQGIAFLKN</sequence>
<dbReference type="InterPro" id="IPR036388">
    <property type="entry name" value="WH-like_DNA-bd_sf"/>
</dbReference>
<dbReference type="NCBIfam" id="TIGR00738">
    <property type="entry name" value="rrf2_super"/>
    <property type="match status" value="1"/>
</dbReference>
<dbReference type="OrthoDB" id="9808360at2"/>
<keyword evidence="3" id="KW-1185">Reference proteome</keyword>
<dbReference type="PROSITE" id="PS51197">
    <property type="entry name" value="HTH_RRF2_2"/>
    <property type="match status" value="1"/>
</dbReference>
<organism evidence="1 3">
    <name type="scientific">Cloacibacterium normanense</name>
    <dbReference type="NCBI Taxonomy" id="237258"/>
    <lineage>
        <taxon>Bacteria</taxon>
        <taxon>Pseudomonadati</taxon>
        <taxon>Bacteroidota</taxon>
        <taxon>Flavobacteriia</taxon>
        <taxon>Flavobacteriales</taxon>
        <taxon>Weeksellaceae</taxon>
    </lineage>
</organism>
<evidence type="ECO:0000313" key="3">
    <source>
        <dbReference type="Proteomes" id="UP000095601"/>
    </source>
</evidence>